<feature type="domain" description="Cobalamin adenosyltransferase-like" evidence="5">
    <location>
        <begin position="9"/>
        <end position="173"/>
    </location>
</feature>
<dbReference type="InterPro" id="IPR036451">
    <property type="entry name" value="CblAdoTrfase-like_sf"/>
</dbReference>
<reference evidence="6" key="1">
    <citation type="submission" date="2013-04" db="EMBL/GenBank/DDBJ databases">
        <title>The genome sequencing project of 58 acetic acid bacteria.</title>
        <authorList>
            <person name="Okamoto-Kainuma A."/>
            <person name="Ishikawa M."/>
            <person name="Umino S."/>
            <person name="Koizumi Y."/>
            <person name="Shiwa Y."/>
            <person name="Yoshikawa H."/>
            <person name="Matsutani M."/>
            <person name="Matsushita K."/>
        </authorList>
    </citation>
    <scope>NUCLEOTIDE SEQUENCE</scope>
    <source>
        <strain evidence="6">NBRC 106556</strain>
    </source>
</reference>
<evidence type="ECO:0000256" key="4">
    <source>
        <dbReference type="RuleBase" id="RU366026"/>
    </source>
</evidence>
<evidence type="ECO:0000256" key="2">
    <source>
        <dbReference type="ARBA" id="ARBA00022741"/>
    </source>
</evidence>
<name>A0ABQ0QHH3_9PROT</name>
<dbReference type="Pfam" id="PF01923">
    <property type="entry name" value="Cob_adeno_trans"/>
    <property type="match status" value="1"/>
</dbReference>
<accession>A0ABQ0QHH3</accession>
<keyword evidence="1 4" id="KW-0808">Transferase</keyword>
<keyword evidence="7" id="KW-1185">Reference proteome</keyword>
<keyword evidence="3 4" id="KW-0067">ATP-binding</keyword>
<evidence type="ECO:0000313" key="6">
    <source>
        <dbReference type="EMBL" id="GBR45020.1"/>
    </source>
</evidence>
<comment type="caution">
    <text evidence="6">The sequence shown here is derived from an EMBL/GenBank/DDBJ whole genome shotgun (WGS) entry which is preliminary data.</text>
</comment>
<gene>
    <name evidence="6" type="ORF">AA106556_0624</name>
</gene>
<evidence type="ECO:0000259" key="5">
    <source>
        <dbReference type="Pfam" id="PF01923"/>
    </source>
</evidence>
<keyword evidence="4" id="KW-0169">Cobalamin biosynthesis</keyword>
<dbReference type="InterPro" id="IPR029499">
    <property type="entry name" value="PduO-typ"/>
</dbReference>
<protein>
    <recommendedName>
        <fullName evidence="4">Corrinoid adenosyltransferase</fullName>
        <ecNumber evidence="4">2.5.1.17</ecNumber>
    </recommendedName>
    <alternativeName>
        <fullName evidence="4">Cob(II)alamin adenosyltransferase</fullName>
    </alternativeName>
    <alternativeName>
        <fullName evidence="4">Cob(II)yrinic acid a,c-diamide adenosyltransferase</fullName>
    </alternativeName>
    <alternativeName>
        <fullName evidence="4">Cobinamide/cobalamin adenosyltransferase</fullName>
    </alternativeName>
</protein>
<dbReference type="RefSeq" id="WP_068168791.1">
    <property type="nucleotide sequence ID" value="NZ_BAQB01000005.1"/>
</dbReference>
<dbReference type="PANTHER" id="PTHR12213">
    <property type="entry name" value="CORRINOID ADENOSYLTRANSFERASE"/>
    <property type="match status" value="1"/>
</dbReference>
<dbReference type="NCBIfam" id="TIGR00636">
    <property type="entry name" value="PduO_Nterm"/>
    <property type="match status" value="1"/>
</dbReference>
<organism evidence="6 7">
    <name type="scientific">Neokomagataea tanensis NBRC 106556</name>
    <dbReference type="NCBI Taxonomy" id="1223519"/>
    <lineage>
        <taxon>Bacteria</taxon>
        <taxon>Pseudomonadati</taxon>
        <taxon>Pseudomonadota</taxon>
        <taxon>Alphaproteobacteria</taxon>
        <taxon>Acetobacterales</taxon>
        <taxon>Acetobacteraceae</taxon>
        <taxon>Neokomagataea</taxon>
    </lineage>
</organism>
<proteinExistence type="inferred from homology"/>
<evidence type="ECO:0000256" key="1">
    <source>
        <dbReference type="ARBA" id="ARBA00022679"/>
    </source>
</evidence>
<sequence>MAIRIDRVVTRGGDCGQTSLGDGVRVSKADRRVEAMGAVDELNAHIGLLEYLCRVEKGDAESAEVLRCIQGGLFDLGADICMPPKEGERRDFVLSAASIAWLEKHIEEMAKNLPTLTSFILPGGGQVAAQAHIIRTVTRRAERRLVALGGECDIGVRFLNRLSDYFFQFARKANDNGARDILWQPRQWS</sequence>
<dbReference type="InterPro" id="IPR016030">
    <property type="entry name" value="CblAdoTrfase-like"/>
</dbReference>
<dbReference type="Proteomes" id="UP001062443">
    <property type="component" value="Unassembled WGS sequence"/>
</dbReference>
<dbReference type="EMBL" id="BAQB01000005">
    <property type="protein sequence ID" value="GBR45020.1"/>
    <property type="molecule type" value="Genomic_DNA"/>
</dbReference>
<comment type="catalytic activity">
    <reaction evidence="4">
        <text>2 cob(II)yrinate a,c diamide + reduced [electron-transfer flavoprotein] + 2 ATP = 2 adenosylcob(III)yrinate a,c-diamide + 2 triphosphate + oxidized [electron-transfer flavoprotein] + 3 H(+)</text>
        <dbReference type="Rhea" id="RHEA:11528"/>
        <dbReference type="Rhea" id="RHEA-COMP:10685"/>
        <dbReference type="Rhea" id="RHEA-COMP:10686"/>
        <dbReference type="ChEBI" id="CHEBI:15378"/>
        <dbReference type="ChEBI" id="CHEBI:18036"/>
        <dbReference type="ChEBI" id="CHEBI:30616"/>
        <dbReference type="ChEBI" id="CHEBI:57692"/>
        <dbReference type="ChEBI" id="CHEBI:58307"/>
        <dbReference type="ChEBI" id="CHEBI:58503"/>
        <dbReference type="ChEBI" id="CHEBI:58537"/>
        <dbReference type="EC" id="2.5.1.17"/>
    </reaction>
</comment>
<keyword evidence="2 4" id="KW-0547">Nucleotide-binding</keyword>
<comment type="pathway">
    <text evidence="4">Cofactor biosynthesis; adenosylcobalamin biosynthesis; adenosylcobalamin from cob(II)yrinate a,c-diamide: step 2/7.</text>
</comment>
<dbReference type="SUPFAM" id="SSF89028">
    <property type="entry name" value="Cobalamin adenosyltransferase-like"/>
    <property type="match status" value="1"/>
</dbReference>
<evidence type="ECO:0000313" key="7">
    <source>
        <dbReference type="Proteomes" id="UP001062443"/>
    </source>
</evidence>
<dbReference type="PANTHER" id="PTHR12213:SF0">
    <property type="entry name" value="CORRINOID ADENOSYLTRANSFERASE MMAB"/>
    <property type="match status" value="1"/>
</dbReference>
<evidence type="ECO:0000256" key="3">
    <source>
        <dbReference type="ARBA" id="ARBA00022840"/>
    </source>
</evidence>
<comment type="catalytic activity">
    <reaction evidence="4">
        <text>2 cob(II)alamin + reduced [electron-transfer flavoprotein] + 2 ATP = 2 adenosylcob(III)alamin + 2 triphosphate + oxidized [electron-transfer flavoprotein] + 3 H(+)</text>
        <dbReference type="Rhea" id="RHEA:28671"/>
        <dbReference type="Rhea" id="RHEA-COMP:10685"/>
        <dbReference type="Rhea" id="RHEA-COMP:10686"/>
        <dbReference type="ChEBI" id="CHEBI:15378"/>
        <dbReference type="ChEBI" id="CHEBI:16304"/>
        <dbReference type="ChEBI" id="CHEBI:18036"/>
        <dbReference type="ChEBI" id="CHEBI:18408"/>
        <dbReference type="ChEBI" id="CHEBI:30616"/>
        <dbReference type="ChEBI" id="CHEBI:57692"/>
        <dbReference type="ChEBI" id="CHEBI:58307"/>
        <dbReference type="EC" id="2.5.1.17"/>
    </reaction>
</comment>
<dbReference type="Gene3D" id="1.20.1200.10">
    <property type="entry name" value="Cobalamin adenosyltransferase-like"/>
    <property type="match status" value="1"/>
</dbReference>
<comment type="similarity">
    <text evidence="4">Belongs to the Cob(I)alamin adenosyltransferase family.</text>
</comment>
<dbReference type="EC" id="2.5.1.17" evidence="4"/>